<dbReference type="GO" id="GO:0016787">
    <property type="term" value="F:hydrolase activity"/>
    <property type="evidence" value="ECO:0007669"/>
    <property type="project" value="TreeGrafter"/>
</dbReference>
<keyword evidence="8" id="KW-1185">Reference proteome</keyword>
<name>A0A1M7D9V2_9RHOB</name>
<evidence type="ECO:0000256" key="4">
    <source>
        <dbReference type="ARBA" id="ARBA00022989"/>
    </source>
</evidence>
<feature type="transmembrane region" description="Helical" evidence="6">
    <location>
        <begin position="188"/>
        <end position="206"/>
    </location>
</feature>
<protein>
    <submittedName>
        <fullName evidence="7">Uncharacterized membrane protein YhhN</fullName>
    </submittedName>
</protein>
<keyword evidence="5 6" id="KW-0472">Membrane</keyword>
<dbReference type="EMBL" id="FRBR01000005">
    <property type="protein sequence ID" value="SHL76197.1"/>
    <property type="molecule type" value="Genomic_DNA"/>
</dbReference>
<proteinExistence type="inferred from homology"/>
<evidence type="ECO:0000256" key="1">
    <source>
        <dbReference type="ARBA" id="ARBA00004141"/>
    </source>
</evidence>
<dbReference type="PANTHER" id="PTHR31885:SF6">
    <property type="entry name" value="GH04784P"/>
    <property type="match status" value="1"/>
</dbReference>
<keyword evidence="3 6" id="KW-0812">Transmembrane</keyword>
<evidence type="ECO:0000256" key="3">
    <source>
        <dbReference type="ARBA" id="ARBA00022692"/>
    </source>
</evidence>
<evidence type="ECO:0000313" key="8">
    <source>
        <dbReference type="Proteomes" id="UP000183974"/>
    </source>
</evidence>
<evidence type="ECO:0000313" key="7">
    <source>
        <dbReference type="EMBL" id="SHL76197.1"/>
    </source>
</evidence>
<dbReference type="Pfam" id="PF07947">
    <property type="entry name" value="YhhN"/>
    <property type="match status" value="1"/>
</dbReference>
<sequence length="207" mass="21285">MIGVLASVSGVTALLYGGWFCFRDPSLLRSAIKTGAIGALAVLASLHGAPVLLVCALALSAVGDLALSRSGERAFLVGLCSFALAHVAYIALFAGLGSGLPPLLPAIGLILYAIASEIWLAPHTGDMKWPVRVYVVLITLMGLAALTLPGGLNVALIGAGAFIASDTLLAVQLFCLDPASPLHRIISPALWVLYYGAQGLILWAVLG</sequence>
<accession>A0A1M7D9V2</accession>
<organism evidence="7 8">
    <name type="scientific">Roseovarius pacificus</name>
    <dbReference type="NCBI Taxonomy" id="337701"/>
    <lineage>
        <taxon>Bacteria</taxon>
        <taxon>Pseudomonadati</taxon>
        <taxon>Pseudomonadota</taxon>
        <taxon>Alphaproteobacteria</taxon>
        <taxon>Rhodobacterales</taxon>
        <taxon>Roseobacteraceae</taxon>
        <taxon>Roseovarius</taxon>
    </lineage>
</organism>
<reference evidence="7 8" key="1">
    <citation type="submission" date="2016-11" db="EMBL/GenBank/DDBJ databases">
        <authorList>
            <person name="Jaros S."/>
            <person name="Januszkiewicz K."/>
            <person name="Wedrychowicz H."/>
        </authorList>
    </citation>
    <scope>NUCLEOTIDE SEQUENCE [LARGE SCALE GENOMIC DNA]</scope>
    <source>
        <strain evidence="7 8">DSM 29589</strain>
    </source>
</reference>
<keyword evidence="4 6" id="KW-1133">Transmembrane helix</keyword>
<gene>
    <name evidence="7" type="ORF">SAMN05444398_105174</name>
</gene>
<evidence type="ECO:0000256" key="2">
    <source>
        <dbReference type="ARBA" id="ARBA00007375"/>
    </source>
</evidence>
<dbReference type="OrthoDB" id="345840at2"/>
<feature type="transmembrane region" description="Helical" evidence="6">
    <location>
        <begin position="39"/>
        <end position="62"/>
    </location>
</feature>
<dbReference type="Proteomes" id="UP000183974">
    <property type="component" value="Unassembled WGS sequence"/>
</dbReference>
<feature type="transmembrane region" description="Helical" evidence="6">
    <location>
        <begin position="74"/>
        <end position="97"/>
    </location>
</feature>
<dbReference type="RefSeq" id="WP_073034827.1">
    <property type="nucleotide sequence ID" value="NZ_BMLR01000005.1"/>
</dbReference>
<feature type="transmembrane region" description="Helical" evidence="6">
    <location>
        <begin position="103"/>
        <end position="122"/>
    </location>
</feature>
<dbReference type="InterPro" id="IPR012506">
    <property type="entry name" value="TMEM86B-like"/>
</dbReference>
<comment type="subcellular location">
    <subcellularLocation>
        <location evidence="1">Membrane</location>
        <topology evidence="1">Multi-pass membrane protein</topology>
    </subcellularLocation>
</comment>
<feature type="transmembrane region" description="Helical" evidence="6">
    <location>
        <begin position="129"/>
        <end position="148"/>
    </location>
</feature>
<dbReference type="STRING" id="337701.SAMN05444398_105174"/>
<evidence type="ECO:0000256" key="5">
    <source>
        <dbReference type="ARBA" id="ARBA00023136"/>
    </source>
</evidence>
<dbReference type="AlphaFoldDB" id="A0A1M7D9V2"/>
<evidence type="ECO:0000256" key="6">
    <source>
        <dbReference type="SAM" id="Phobius"/>
    </source>
</evidence>
<dbReference type="GO" id="GO:0016020">
    <property type="term" value="C:membrane"/>
    <property type="evidence" value="ECO:0007669"/>
    <property type="project" value="UniProtKB-SubCell"/>
</dbReference>
<dbReference type="PANTHER" id="PTHR31885">
    <property type="entry name" value="GH04784P"/>
    <property type="match status" value="1"/>
</dbReference>
<comment type="similarity">
    <text evidence="2">Belongs to the TMEM86 family.</text>
</comment>